<reference evidence="2 3" key="1">
    <citation type="submission" date="2019-05" db="EMBL/GenBank/DDBJ databases">
        <title>The compact genome of Giardia muris reveals important steps in the evolution of intestinal protozoan parasites.</title>
        <authorList>
            <person name="Xu F."/>
            <person name="Jimenez-Gonzalez A."/>
            <person name="Einarsson E."/>
            <person name="Astvaldsson A."/>
            <person name="Peirasmaki D."/>
            <person name="Eckmann L."/>
            <person name="Andersson J.O."/>
            <person name="Svard S.G."/>
            <person name="Jerlstrom-Hultqvist J."/>
        </authorList>
    </citation>
    <scope>NUCLEOTIDE SEQUENCE [LARGE SCALE GENOMIC DNA]</scope>
    <source>
        <strain evidence="2 3">Roberts-Thomson</strain>
    </source>
</reference>
<organism evidence="2 3">
    <name type="scientific">Giardia muris</name>
    <dbReference type="NCBI Taxonomy" id="5742"/>
    <lineage>
        <taxon>Eukaryota</taxon>
        <taxon>Metamonada</taxon>
        <taxon>Diplomonadida</taxon>
        <taxon>Hexamitidae</taxon>
        <taxon>Giardiinae</taxon>
        <taxon>Giardia</taxon>
    </lineage>
</organism>
<dbReference type="EMBL" id="VDLU01000004">
    <property type="protein sequence ID" value="TNJ27260.1"/>
    <property type="molecule type" value="Genomic_DNA"/>
</dbReference>
<protein>
    <submittedName>
        <fullName evidence="2">Uncharacterized protein</fullName>
    </submittedName>
</protein>
<feature type="region of interest" description="Disordered" evidence="1">
    <location>
        <begin position="318"/>
        <end position="338"/>
    </location>
</feature>
<evidence type="ECO:0000313" key="3">
    <source>
        <dbReference type="Proteomes" id="UP000315496"/>
    </source>
</evidence>
<evidence type="ECO:0000256" key="1">
    <source>
        <dbReference type="SAM" id="MobiDB-lite"/>
    </source>
</evidence>
<dbReference type="VEuPathDB" id="GiardiaDB:GMRT_12383"/>
<dbReference type="AlphaFoldDB" id="A0A4Z1SNN8"/>
<keyword evidence="3" id="KW-1185">Reference proteome</keyword>
<accession>A0A4Z1SNN8</accession>
<evidence type="ECO:0000313" key="2">
    <source>
        <dbReference type="EMBL" id="TNJ27260.1"/>
    </source>
</evidence>
<proteinExistence type="predicted"/>
<name>A0A4Z1SNN8_GIAMU</name>
<gene>
    <name evidence="2" type="ORF">GMRT_12383</name>
</gene>
<comment type="caution">
    <text evidence="2">The sequence shown here is derived from an EMBL/GenBank/DDBJ whole genome shotgun (WGS) entry which is preliminary data.</text>
</comment>
<dbReference type="Proteomes" id="UP000315496">
    <property type="component" value="Chromosome 4"/>
</dbReference>
<sequence length="397" mass="44939">MLESARLFGALEKLWEELDSNSDVLTLIRTAGEVDLGPAITWELCHDIFKSCQGNVMHAIRCLLCVLLTVEDEDTELCEYVDEVVKNNSLDWCLELLGYLRDNSSIYGSIPLHSRMFVFRALCNRLPEHEEALFELYAGIGMSILLDDNYSLDEYEFYSNRDVLAQTYGIDDAINPTMTPIVNRLKGNRPGVMKQLLTILTSSDARKSNSYANIGTLMGKTDLDRTLLAYMPLPDEMVMNIRTPFMTEASLVYLLAYTVFTRDSFEKHLEPFEQAFQTCSYTRLLWLLRQLRYPESALDSEEDGASTTGQLCIEGQRDVPVSEEPAPKTALRLQGPQDDMQVEERPLPILQPIDGYAEESWERFEKTYSMGAFIQAGALLTSSVTGLKRLEGFFAGE</sequence>